<gene>
    <name evidence="4" type="ORF">BpHYR1_027320</name>
</gene>
<dbReference type="Proteomes" id="UP000276133">
    <property type="component" value="Unassembled WGS sequence"/>
</dbReference>
<dbReference type="InterPro" id="IPR001878">
    <property type="entry name" value="Znf_CCHC"/>
</dbReference>
<evidence type="ECO:0000259" key="3">
    <source>
        <dbReference type="PROSITE" id="PS50158"/>
    </source>
</evidence>
<evidence type="ECO:0008006" key="6">
    <source>
        <dbReference type="Google" id="ProtNLM"/>
    </source>
</evidence>
<proteinExistence type="predicted"/>
<evidence type="ECO:0000259" key="2">
    <source>
        <dbReference type="PROSITE" id="PS50006"/>
    </source>
</evidence>
<keyword evidence="5" id="KW-1185">Reference proteome</keyword>
<dbReference type="Gene3D" id="2.40.70.10">
    <property type="entry name" value="Acid Proteases"/>
    <property type="match status" value="1"/>
</dbReference>
<keyword evidence="1" id="KW-0862">Zinc</keyword>
<feature type="domain" description="CCHC-type" evidence="3">
    <location>
        <begin position="83"/>
        <end position="98"/>
    </location>
</feature>
<organism evidence="4 5">
    <name type="scientific">Brachionus plicatilis</name>
    <name type="common">Marine rotifer</name>
    <name type="synonym">Brachionus muelleri</name>
    <dbReference type="NCBI Taxonomy" id="10195"/>
    <lineage>
        <taxon>Eukaryota</taxon>
        <taxon>Metazoa</taxon>
        <taxon>Spiralia</taxon>
        <taxon>Gnathifera</taxon>
        <taxon>Rotifera</taxon>
        <taxon>Eurotatoria</taxon>
        <taxon>Monogononta</taxon>
        <taxon>Pseudotrocha</taxon>
        <taxon>Ploima</taxon>
        <taxon>Brachionidae</taxon>
        <taxon>Brachionus</taxon>
    </lineage>
</organism>
<evidence type="ECO:0000313" key="5">
    <source>
        <dbReference type="Proteomes" id="UP000276133"/>
    </source>
</evidence>
<dbReference type="SUPFAM" id="SSF57756">
    <property type="entry name" value="Retrovirus zinc finger-like domains"/>
    <property type="match status" value="1"/>
</dbReference>
<comment type="caution">
    <text evidence="4">The sequence shown here is derived from an EMBL/GenBank/DDBJ whole genome shotgun (WGS) entry which is preliminary data.</text>
</comment>
<keyword evidence="1" id="KW-0479">Metal-binding</keyword>
<feature type="domain" description="FHA" evidence="2">
    <location>
        <begin position="175"/>
        <end position="220"/>
    </location>
</feature>
<dbReference type="OrthoDB" id="10410311at2759"/>
<accession>A0A3M7T5U7</accession>
<dbReference type="InterPro" id="IPR000253">
    <property type="entry name" value="FHA_dom"/>
</dbReference>
<dbReference type="AlphaFoldDB" id="A0A3M7T5U7"/>
<reference evidence="4 5" key="1">
    <citation type="journal article" date="2018" name="Sci. Rep.">
        <title>Genomic signatures of local adaptation to the degree of environmental predictability in rotifers.</title>
        <authorList>
            <person name="Franch-Gras L."/>
            <person name="Hahn C."/>
            <person name="Garcia-Roger E.M."/>
            <person name="Carmona M.J."/>
            <person name="Serra M."/>
            <person name="Gomez A."/>
        </authorList>
    </citation>
    <scope>NUCLEOTIDE SEQUENCE [LARGE SCALE GENOMIC DNA]</scope>
    <source>
        <strain evidence="4">HYR1</strain>
    </source>
</reference>
<dbReference type="InterPro" id="IPR036875">
    <property type="entry name" value="Znf_CCHC_sf"/>
</dbReference>
<evidence type="ECO:0000313" key="4">
    <source>
        <dbReference type="EMBL" id="RNA43351.1"/>
    </source>
</evidence>
<protein>
    <recommendedName>
        <fullName evidence="6">CCHC-type domain-containing protein</fullName>
    </recommendedName>
</protein>
<dbReference type="PROSITE" id="PS50158">
    <property type="entry name" value="ZF_CCHC"/>
    <property type="match status" value="1"/>
</dbReference>
<dbReference type="GO" id="GO:0003676">
    <property type="term" value="F:nucleic acid binding"/>
    <property type="evidence" value="ECO:0007669"/>
    <property type="project" value="InterPro"/>
</dbReference>
<keyword evidence="1" id="KW-0863">Zinc-finger</keyword>
<name>A0A3M7T5U7_BRAPC</name>
<dbReference type="SUPFAM" id="SSF50630">
    <property type="entry name" value="Acid proteases"/>
    <property type="match status" value="1"/>
</dbReference>
<dbReference type="InterPro" id="IPR021109">
    <property type="entry name" value="Peptidase_aspartic_dom_sf"/>
</dbReference>
<dbReference type="SMART" id="SM00343">
    <property type="entry name" value="ZnF_C2HC"/>
    <property type="match status" value="1"/>
</dbReference>
<dbReference type="EMBL" id="REGN01000235">
    <property type="protein sequence ID" value="RNA43351.1"/>
    <property type="molecule type" value="Genomic_DNA"/>
</dbReference>
<evidence type="ECO:0000256" key="1">
    <source>
        <dbReference type="PROSITE-ProRule" id="PRU00047"/>
    </source>
</evidence>
<dbReference type="PROSITE" id="PS50006">
    <property type="entry name" value="FHA_DOMAIN"/>
    <property type="match status" value="1"/>
</dbReference>
<dbReference type="GO" id="GO:0008270">
    <property type="term" value="F:zinc ion binding"/>
    <property type="evidence" value="ECO:0007669"/>
    <property type="project" value="UniProtKB-KW"/>
</dbReference>
<sequence>MPGLEEAAKSSLLRARLIANVPENVKNFMELLSDKSWKELVAIFDKSVDYKSITTKVEDEAVLVNKLNAISFKSQSQKFNGSCFYCKKPGHRIAECRKKQYDEKNITRNGQLSNDRFKRSNTFYTERRVHWDDRNKQNEKESYRGERKDGFKRSQSFMIDAEWDEPEEEQINSLEVACNGLKVNRLQRVHINIELGGFNTKVNMLIDSGSSGSFINPLKLPLEMRNYLEKLKRNPDQISGSGFSITGLNIKSALATKQCECVIGNININTNNWSNNHRFIFADVAEDGILGIDFLTKFGAVLDYKHRRVTIKQEENDVHLNYINENESKNEPKGNKVLATVKRIVKPKSEFVLKCEANLEFIGREMMFEPRNKEEWSKNGLVFGKSLNKVNENGEVFVIGINASEKEVELGSGSEVGSLEDVEIMNTKVDVEDKLAKS</sequence>